<keyword evidence="2" id="KW-1185">Reference proteome</keyword>
<accession>A0A518GJQ2</accession>
<dbReference type="KEGG" id="peh:Spb1_06980"/>
<evidence type="ECO:0000313" key="2">
    <source>
        <dbReference type="Proteomes" id="UP000315349"/>
    </source>
</evidence>
<sequence length="55" mass="6302">MKHDLADEFIVPIFFTASHYRRTVSSISDIENIPRKTRENAGRVIPEGMIICKPT</sequence>
<dbReference type="AlphaFoldDB" id="A0A518GJQ2"/>
<dbReference type="EMBL" id="CP036299">
    <property type="protein sequence ID" value="QDV28833.1"/>
    <property type="molecule type" value="Genomic_DNA"/>
</dbReference>
<reference evidence="1 2" key="1">
    <citation type="submission" date="2019-02" db="EMBL/GenBank/DDBJ databases">
        <title>Deep-cultivation of Planctomycetes and their phenomic and genomic characterization uncovers novel biology.</title>
        <authorList>
            <person name="Wiegand S."/>
            <person name="Jogler M."/>
            <person name="Boedeker C."/>
            <person name="Pinto D."/>
            <person name="Vollmers J."/>
            <person name="Rivas-Marin E."/>
            <person name="Kohn T."/>
            <person name="Peeters S.H."/>
            <person name="Heuer A."/>
            <person name="Rast P."/>
            <person name="Oberbeckmann S."/>
            <person name="Bunk B."/>
            <person name="Jeske O."/>
            <person name="Meyerdierks A."/>
            <person name="Storesund J.E."/>
            <person name="Kallscheuer N."/>
            <person name="Luecker S."/>
            <person name="Lage O.M."/>
            <person name="Pohl T."/>
            <person name="Merkel B.J."/>
            <person name="Hornburger P."/>
            <person name="Mueller R.-W."/>
            <person name="Bruemmer F."/>
            <person name="Labrenz M."/>
            <person name="Spormann A.M."/>
            <person name="Op den Camp H."/>
            <person name="Overmann J."/>
            <person name="Amann R."/>
            <person name="Jetten M.S.M."/>
            <person name="Mascher T."/>
            <person name="Medema M.H."/>
            <person name="Devos D.P."/>
            <person name="Kaster A.-K."/>
            <person name="Ovreas L."/>
            <person name="Rohde M."/>
            <person name="Galperin M.Y."/>
            <person name="Jogler C."/>
        </authorList>
    </citation>
    <scope>NUCLEOTIDE SEQUENCE [LARGE SCALE GENOMIC DNA]</scope>
    <source>
        <strain evidence="1 2">Spb1</strain>
    </source>
</reference>
<organism evidence="1 2">
    <name type="scientific">Planctopirus ephydatiae</name>
    <dbReference type="NCBI Taxonomy" id="2528019"/>
    <lineage>
        <taxon>Bacteria</taxon>
        <taxon>Pseudomonadati</taxon>
        <taxon>Planctomycetota</taxon>
        <taxon>Planctomycetia</taxon>
        <taxon>Planctomycetales</taxon>
        <taxon>Planctomycetaceae</taxon>
        <taxon>Planctopirus</taxon>
    </lineage>
</organism>
<dbReference type="Proteomes" id="UP000315349">
    <property type="component" value="Chromosome"/>
</dbReference>
<name>A0A518GJQ2_9PLAN</name>
<protein>
    <submittedName>
        <fullName evidence="1">Uncharacterized protein</fullName>
    </submittedName>
</protein>
<proteinExistence type="predicted"/>
<evidence type="ECO:0000313" key="1">
    <source>
        <dbReference type="EMBL" id="QDV28833.1"/>
    </source>
</evidence>
<gene>
    <name evidence="1" type="ORF">Spb1_06980</name>
</gene>